<dbReference type="Gene3D" id="3.40.50.1820">
    <property type="entry name" value="alpha/beta hydrolase"/>
    <property type="match status" value="1"/>
</dbReference>
<dbReference type="InterPro" id="IPR003140">
    <property type="entry name" value="PLipase/COase/thioEstase"/>
</dbReference>
<dbReference type="GO" id="GO:0016787">
    <property type="term" value="F:hydrolase activity"/>
    <property type="evidence" value="ECO:0007669"/>
    <property type="project" value="InterPro"/>
</dbReference>
<dbReference type="AlphaFoldDB" id="A0A382HUK5"/>
<accession>A0A382HUK5</accession>
<reference evidence="3" key="1">
    <citation type="submission" date="2018-05" db="EMBL/GenBank/DDBJ databases">
        <authorList>
            <person name="Lanie J.A."/>
            <person name="Ng W.-L."/>
            <person name="Kazmierczak K.M."/>
            <person name="Andrzejewski T.M."/>
            <person name="Davidsen T.M."/>
            <person name="Wayne K.J."/>
            <person name="Tettelin H."/>
            <person name="Glass J.I."/>
            <person name="Rusch D."/>
            <person name="Podicherti R."/>
            <person name="Tsui H.-C.T."/>
            <person name="Winkler M.E."/>
        </authorList>
    </citation>
    <scope>NUCLEOTIDE SEQUENCE</scope>
</reference>
<evidence type="ECO:0000313" key="3">
    <source>
        <dbReference type="EMBL" id="SVB90792.1"/>
    </source>
</evidence>
<evidence type="ECO:0000259" key="2">
    <source>
        <dbReference type="Pfam" id="PF02230"/>
    </source>
</evidence>
<dbReference type="EMBL" id="UINC01063301">
    <property type="protein sequence ID" value="SVB90792.1"/>
    <property type="molecule type" value="Genomic_DNA"/>
</dbReference>
<feature type="domain" description="Phospholipase/carboxylesterase/thioesterase" evidence="2">
    <location>
        <begin position="104"/>
        <end position="203"/>
    </location>
</feature>
<evidence type="ECO:0000256" key="1">
    <source>
        <dbReference type="ARBA" id="ARBA00022729"/>
    </source>
</evidence>
<keyword evidence="1" id="KW-0732">Signal</keyword>
<protein>
    <recommendedName>
        <fullName evidence="2">Phospholipase/carboxylesterase/thioesterase domain-containing protein</fullName>
    </recommendedName>
</protein>
<dbReference type="SUPFAM" id="SSF53474">
    <property type="entry name" value="alpha/beta-Hydrolases"/>
    <property type="match status" value="1"/>
</dbReference>
<name>A0A382HUK5_9ZZZZ</name>
<sequence length="219" mass="24495">MAAPMIKSLHSIQTQSGMNLDYVVYMPDGHSGELPLVLFLHGAGERGKNIDLVNIHGFPKQAKEGTDFPFILVAPQCPLDRYWSEPELVDGLIDIQKSCFIKFNVDTERFYVTGLSMGGYGTYALASKIPHKIAAALPICGAADLTTIHNMKKIPTWIFHGDQDQVVPVKNSLDAFEILEPINPNVHLTIYEGIGHDSWTETYQNPDVLDWMLSQRNQR</sequence>
<dbReference type="PANTHER" id="PTHR43037:SF1">
    <property type="entry name" value="BLL1128 PROTEIN"/>
    <property type="match status" value="1"/>
</dbReference>
<gene>
    <name evidence="3" type="ORF">METZ01_LOCUS243646</name>
</gene>
<dbReference type="InterPro" id="IPR029058">
    <property type="entry name" value="AB_hydrolase_fold"/>
</dbReference>
<dbReference type="Pfam" id="PF02230">
    <property type="entry name" value="Abhydrolase_2"/>
    <property type="match status" value="1"/>
</dbReference>
<dbReference type="InterPro" id="IPR050955">
    <property type="entry name" value="Plant_Biomass_Hydrol_Est"/>
</dbReference>
<organism evidence="3">
    <name type="scientific">marine metagenome</name>
    <dbReference type="NCBI Taxonomy" id="408172"/>
    <lineage>
        <taxon>unclassified sequences</taxon>
        <taxon>metagenomes</taxon>
        <taxon>ecological metagenomes</taxon>
    </lineage>
</organism>
<proteinExistence type="predicted"/>
<dbReference type="PANTHER" id="PTHR43037">
    <property type="entry name" value="UNNAMED PRODUCT-RELATED"/>
    <property type="match status" value="1"/>
</dbReference>